<sequence>MRVLLTSGGITNASIENALVDLLGRPIAECTALFIPTAIYPFRGGAEMAWRALSGQAPSRLSDLGWKSLGLLELSVLPSIDAEAWVPAVQEADALLAWGGDPLFLANWMRRSGLADLLPTLDSVYVGVSAGSMAVTSTFVETYTEPPRGDHGSLQSEPAVFSTPQGDVDRTLVTGHGAGLVDFAVIPHLDNERHPDASLANAEKWAARIPAPTYAIDDQTAVKVADGGTVDVISEGHWKLFTP</sequence>
<dbReference type="PANTHER" id="PTHR20842:SF0">
    <property type="entry name" value="ALPHA-ASPARTYL DIPEPTIDASE"/>
    <property type="match status" value="1"/>
</dbReference>
<dbReference type="GO" id="GO:0006508">
    <property type="term" value="P:proteolysis"/>
    <property type="evidence" value="ECO:0007669"/>
    <property type="project" value="UniProtKB-KW"/>
</dbReference>
<dbReference type="EMBL" id="SMKX01000017">
    <property type="protein sequence ID" value="TDD61164.1"/>
    <property type="molecule type" value="Genomic_DNA"/>
</dbReference>
<comment type="similarity">
    <text evidence="1">Belongs to the peptidase S51 family.</text>
</comment>
<dbReference type="GO" id="GO:0008236">
    <property type="term" value="F:serine-type peptidase activity"/>
    <property type="evidence" value="ECO:0007669"/>
    <property type="project" value="UniProtKB-KW"/>
</dbReference>
<keyword evidence="4" id="KW-0720">Serine protease</keyword>
<evidence type="ECO:0000256" key="4">
    <source>
        <dbReference type="ARBA" id="ARBA00022825"/>
    </source>
</evidence>
<evidence type="ECO:0000256" key="2">
    <source>
        <dbReference type="ARBA" id="ARBA00022670"/>
    </source>
</evidence>
<dbReference type="OrthoDB" id="3373764at2"/>
<evidence type="ECO:0000256" key="3">
    <source>
        <dbReference type="ARBA" id="ARBA00022801"/>
    </source>
</evidence>
<dbReference type="Proteomes" id="UP000295124">
    <property type="component" value="Unassembled WGS sequence"/>
</dbReference>
<comment type="caution">
    <text evidence="5">The sequence shown here is derived from an EMBL/GenBank/DDBJ whole genome shotgun (WGS) entry which is preliminary data.</text>
</comment>
<keyword evidence="6" id="KW-1185">Reference proteome</keyword>
<dbReference type="RefSeq" id="WP_132166582.1">
    <property type="nucleotide sequence ID" value="NZ_SMKX01000017.1"/>
</dbReference>
<proteinExistence type="inferred from homology"/>
<gene>
    <name evidence="5" type="ORF">E1263_08225</name>
</gene>
<keyword evidence="3" id="KW-0378">Hydrolase</keyword>
<evidence type="ECO:0000313" key="6">
    <source>
        <dbReference type="Proteomes" id="UP000295124"/>
    </source>
</evidence>
<keyword evidence="2" id="KW-0645">Protease</keyword>
<dbReference type="AlphaFoldDB" id="A0A4R4ZST0"/>
<dbReference type="Gene3D" id="3.40.50.880">
    <property type="match status" value="1"/>
</dbReference>
<accession>A0A4R4ZST0</accession>
<name>A0A4R4ZST0_9ACTN</name>
<reference evidence="5 6" key="1">
    <citation type="submission" date="2019-03" db="EMBL/GenBank/DDBJ databases">
        <title>Draft genome sequences of novel Actinobacteria.</title>
        <authorList>
            <person name="Sahin N."/>
            <person name="Ay H."/>
            <person name="Saygin H."/>
        </authorList>
    </citation>
    <scope>NUCLEOTIDE SEQUENCE [LARGE SCALE GENOMIC DNA]</scope>
    <source>
        <strain evidence="5 6">JCM 13523</strain>
    </source>
</reference>
<dbReference type="Pfam" id="PF03575">
    <property type="entry name" value="Peptidase_S51"/>
    <property type="match status" value="1"/>
</dbReference>
<dbReference type="InterPro" id="IPR029062">
    <property type="entry name" value="Class_I_gatase-like"/>
</dbReference>
<evidence type="ECO:0000313" key="5">
    <source>
        <dbReference type="EMBL" id="TDD61164.1"/>
    </source>
</evidence>
<organism evidence="5 6">
    <name type="scientific">Kribbella antibiotica</name>
    <dbReference type="NCBI Taxonomy" id="190195"/>
    <lineage>
        <taxon>Bacteria</taxon>
        <taxon>Bacillati</taxon>
        <taxon>Actinomycetota</taxon>
        <taxon>Actinomycetes</taxon>
        <taxon>Propionibacteriales</taxon>
        <taxon>Kribbellaceae</taxon>
        <taxon>Kribbella</taxon>
    </lineage>
</organism>
<dbReference type="PANTHER" id="PTHR20842">
    <property type="entry name" value="PROTEASE S51 ALPHA-ASPARTYL DIPEPTIDASE"/>
    <property type="match status" value="1"/>
</dbReference>
<protein>
    <submittedName>
        <fullName evidence="5">Peptidase E</fullName>
    </submittedName>
</protein>
<dbReference type="InterPro" id="IPR005320">
    <property type="entry name" value="Peptidase_S51"/>
</dbReference>
<evidence type="ECO:0000256" key="1">
    <source>
        <dbReference type="ARBA" id="ARBA00006534"/>
    </source>
</evidence>
<dbReference type="SUPFAM" id="SSF52317">
    <property type="entry name" value="Class I glutamine amidotransferase-like"/>
    <property type="match status" value="1"/>
</dbReference>